<feature type="domain" description="GCF C-terminal" evidence="6">
    <location>
        <begin position="545"/>
        <end position="604"/>
    </location>
</feature>
<name>A0A5S6QXA8_TRIMR</name>
<feature type="compositionally biased region" description="Low complexity" evidence="5">
    <location>
        <begin position="457"/>
        <end position="466"/>
    </location>
</feature>
<dbReference type="PANTHER" id="PTHR12214">
    <property type="entry name" value="GC-RICH SEQUENCE DNA-BINDING FACTOR"/>
    <property type="match status" value="1"/>
</dbReference>
<keyword evidence="7" id="KW-1185">Reference proteome</keyword>
<dbReference type="STRING" id="70415.A0A5S6QXA8"/>
<dbReference type="GO" id="GO:0005634">
    <property type="term" value="C:nucleus"/>
    <property type="evidence" value="ECO:0007669"/>
    <property type="project" value="UniProtKB-SubCell"/>
</dbReference>
<evidence type="ECO:0000313" key="7">
    <source>
        <dbReference type="Proteomes" id="UP000046395"/>
    </source>
</evidence>
<feature type="region of interest" description="Disordered" evidence="5">
    <location>
        <begin position="227"/>
        <end position="250"/>
    </location>
</feature>
<feature type="region of interest" description="Disordered" evidence="5">
    <location>
        <begin position="119"/>
        <end position="147"/>
    </location>
</feature>
<dbReference type="Pfam" id="PF07842">
    <property type="entry name" value="GCFC"/>
    <property type="match status" value="2"/>
</dbReference>
<feature type="compositionally biased region" description="Basic residues" evidence="5">
    <location>
        <begin position="1"/>
        <end position="14"/>
    </location>
</feature>
<proteinExistence type="inferred from homology"/>
<dbReference type="GO" id="GO:0000398">
    <property type="term" value="P:mRNA splicing, via spliceosome"/>
    <property type="evidence" value="ECO:0007669"/>
    <property type="project" value="InterPro"/>
</dbReference>
<evidence type="ECO:0000259" key="6">
    <source>
        <dbReference type="Pfam" id="PF07842"/>
    </source>
</evidence>
<dbReference type="GO" id="GO:0003677">
    <property type="term" value="F:DNA binding"/>
    <property type="evidence" value="ECO:0007669"/>
    <property type="project" value="InterPro"/>
</dbReference>
<evidence type="ECO:0000313" key="8">
    <source>
        <dbReference type="WBParaSite" id="TMUE_3000011890.1"/>
    </source>
</evidence>
<dbReference type="AlphaFoldDB" id="A0A5S6QXA8"/>
<sequence>MFRKRTVRNLRRKTVRNDSSDGEQENVESVAPAPPAASIPPALETVAAPSPSLAAASLLSFAEDVDDDGCTVKFEKKSKVRRGPKSQSKGSASEMVFTKSYKAKVTMELESQKVETVVTQSASRVEPPAIESEEPVCTSLPETESEDDEFQNILIGGRIPDANLIHKARKKRERAREGTALPEVITFKDPTKYPSTQRLVREDDDSGSDEERFKFYSRLESKAEQERREVESNFVSVEQDSDDERDDELERWEQEQIRKGVSSQKLASYKKELNACAAVDNRGEDGPRLSERYSEINEPLPMDLEVDLEQTEITRSFVSGSGRSKQFPAEFYDDAVAIASADDAYRACKAKVKDSLRECKENRESRLNHLANLQEQLEENDQTEAQLSNSKPALIAQYNFFQRLNVYVNSLLDCLSEKLPKIDLLQREAVDYLQRRSDYFIQRHKMDVNDQYDDCMASASGSKGKSTSPEKVTRVAEREARRTRRRLKREKFTSVESHCDGMSSDDEDTSARVAEFSARRESWAKSVEEMFIDVADEYGKFGFVCQRFSEWYNKYPVFYREAFVTLCLPKLLSPFIRLEMIGWTPLEVDCKQLETFRWYQSLLLFGCENEVLPDEHCIVALIPTVVEKVVCPILTELVERVWRPSSSNQTEALCSFLRHLFSTYPTLTAASKRTLQLLDAVYNRFEKMLNEVIFLPVFPKDIMDIRSTGAFNFSERQFWFAVKCLKNALLLRGVLSDYSVKKLVIDHLLNSHIIVRLQCISLVDMSIWTKTETLCDLIPLEWTSSATDEWNCSRFEPLIFLLKKLSRSLSGNKAFSARNGDRKISTYLKRFSPAKTLKSEG</sequence>
<feature type="region of interest" description="Disordered" evidence="5">
    <location>
        <begin position="1"/>
        <end position="41"/>
    </location>
</feature>
<evidence type="ECO:0000256" key="5">
    <source>
        <dbReference type="SAM" id="MobiDB-lite"/>
    </source>
</evidence>
<protein>
    <submittedName>
        <fullName evidence="8">GCFC domain-containing protein</fullName>
    </submittedName>
</protein>
<comment type="subcellular location">
    <subcellularLocation>
        <location evidence="1">Nucleus</location>
    </subcellularLocation>
</comment>
<dbReference type="InterPro" id="IPR022783">
    <property type="entry name" value="GCFC_dom"/>
</dbReference>
<feature type="compositionally biased region" description="Acidic residues" evidence="5">
    <location>
        <begin position="239"/>
        <end position="250"/>
    </location>
</feature>
<feature type="region of interest" description="Disordered" evidence="5">
    <location>
        <begin position="456"/>
        <end position="479"/>
    </location>
</feature>
<keyword evidence="3" id="KW-0539">Nucleus</keyword>
<organism evidence="7 8">
    <name type="scientific">Trichuris muris</name>
    <name type="common">Mouse whipworm</name>
    <dbReference type="NCBI Taxonomy" id="70415"/>
    <lineage>
        <taxon>Eukaryota</taxon>
        <taxon>Metazoa</taxon>
        <taxon>Ecdysozoa</taxon>
        <taxon>Nematoda</taxon>
        <taxon>Enoplea</taxon>
        <taxon>Dorylaimia</taxon>
        <taxon>Trichinellida</taxon>
        <taxon>Trichuridae</taxon>
        <taxon>Trichuris</taxon>
    </lineage>
</organism>
<evidence type="ECO:0000256" key="2">
    <source>
        <dbReference type="ARBA" id="ARBA00010801"/>
    </source>
</evidence>
<accession>A0A5S6QXA8</accession>
<feature type="region of interest" description="Disordered" evidence="5">
    <location>
        <begin position="192"/>
        <end position="211"/>
    </location>
</feature>
<evidence type="ECO:0000256" key="3">
    <source>
        <dbReference type="ARBA" id="ARBA00023242"/>
    </source>
</evidence>
<evidence type="ECO:0000256" key="4">
    <source>
        <dbReference type="SAM" id="Coils"/>
    </source>
</evidence>
<dbReference type="InterPro" id="IPR012890">
    <property type="entry name" value="GCFC2-like"/>
</dbReference>
<comment type="similarity">
    <text evidence="2">Belongs to the GCF family.</text>
</comment>
<dbReference type="PANTHER" id="PTHR12214:SF0">
    <property type="entry name" value="LD29489P"/>
    <property type="match status" value="1"/>
</dbReference>
<evidence type="ECO:0000256" key="1">
    <source>
        <dbReference type="ARBA" id="ARBA00004123"/>
    </source>
</evidence>
<dbReference type="Proteomes" id="UP000046395">
    <property type="component" value="Unassembled WGS sequence"/>
</dbReference>
<feature type="domain" description="GCF C-terminal" evidence="6">
    <location>
        <begin position="621"/>
        <end position="691"/>
    </location>
</feature>
<dbReference type="WBParaSite" id="TMUE_3000011890.1">
    <property type="protein sequence ID" value="TMUE_3000011890.1"/>
    <property type="gene ID" value="WBGene00291009"/>
</dbReference>
<reference evidence="8" key="1">
    <citation type="submission" date="2019-12" db="UniProtKB">
        <authorList>
            <consortium name="WormBaseParasite"/>
        </authorList>
    </citation>
    <scope>IDENTIFICATION</scope>
</reference>
<keyword evidence="4" id="KW-0175">Coiled coil</keyword>
<feature type="coiled-coil region" evidence="4">
    <location>
        <begin position="356"/>
        <end position="390"/>
    </location>
</feature>